<reference evidence="2" key="1">
    <citation type="submission" date="2018-12" db="EMBL/GenBank/DDBJ databases">
        <title>Tengunoibacter tsumagoiensis gen. nov., sp. nov., Dictyobacter kobayashii sp. nov., D. alpinus sp. nov., and D. joshuensis sp. nov. and description of Dictyobacteraceae fam. nov. within the order Ktedonobacterales isolated from Tengu-no-mugimeshi.</title>
        <authorList>
            <person name="Wang C.M."/>
            <person name="Zheng Y."/>
            <person name="Sakai Y."/>
            <person name="Toyoda A."/>
            <person name="Minakuchi Y."/>
            <person name="Abe K."/>
            <person name="Yokota A."/>
            <person name="Yabe S."/>
        </authorList>
    </citation>
    <scope>NUCLEOTIDE SEQUENCE [LARGE SCALE GENOMIC DNA]</scope>
    <source>
        <strain evidence="2">Uno16</strain>
    </source>
</reference>
<dbReference type="AlphaFoldDB" id="A0A402BKH6"/>
<organism evidence="1 2">
    <name type="scientific">Dictyobacter alpinus</name>
    <dbReference type="NCBI Taxonomy" id="2014873"/>
    <lineage>
        <taxon>Bacteria</taxon>
        <taxon>Bacillati</taxon>
        <taxon>Chloroflexota</taxon>
        <taxon>Ktedonobacteria</taxon>
        <taxon>Ktedonobacterales</taxon>
        <taxon>Dictyobacteraceae</taxon>
        <taxon>Dictyobacter</taxon>
    </lineage>
</organism>
<name>A0A402BKH6_9CHLR</name>
<accession>A0A402BKH6</accession>
<evidence type="ECO:0000313" key="2">
    <source>
        <dbReference type="Proteomes" id="UP000287171"/>
    </source>
</evidence>
<sequence>MVTIIIDAISSTFSLGNLSSLDPLQEKQRAGAAVLATLLLQLSRERMKSLF</sequence>
<gene>
    <name evidence="1" type="ORF">KDA_73250</name>
</gene>
<protein>
    <submittedName>
        <fullName evidence="1">Uncharacterized protein</fullName>
    </submittedName>
</protein>
<evidence type="ECO:0000313" key="1">
    <source>
        <dbReference type="EMBL" id="GCE31841.1"/>
    </source>
</evidence>
<dbReference type="EMBL" id="BIFT01000002">
    <property type="protein sequence ID" value="GCE31841.1"/>
    <property type="molecule type" value="Genomic_DNA"/>
</dbReference>
<keyword evidence="2" id="KW-1185">Reference proteome</keyword>
<proteinExistence type="predicted"/>
<dbReference type="Proteomes" id="UP000287171">
    <property type="component" value="Unassembled WGS sequence"/>
</dbReference>
<comment type="caution">
    <text evidence="1">The sequence shown here is derived from an EMBL/GenBank/DDBJ whole genome shotgun (WGS) entry which is preliminary data.</text>
</comment>